<feature type="region of interest" description="Disordered" evidence="4">
    <location>
        <begin position="221"/>
        <end position="265"/>
    </location>
</feature>
<evidence type="ECO:0000256" key="3">
    <source>
        <dbReference type="ARBA" id="ARBA00022679"/>
    </source>
</evidence>
<reference evidence="7" key="1">
    <citation type="submission" date="2025-08" db="UniProtKB">
        <authorList>
            <consortium name="RefSeq"/>
        </authorList>
    </citation>
    <scope>IDENTIFICATION</scope>
</reference>
<evidence type="ECO:0000256" key="4">
    <source>
        <dbReference type="SAM" id="MobiDB-lite"/>
    </source>
</evidence>
<dbReference type="InterPro" id="IPR002213">
    <property type="entry name" value="UDP_glucos_trans"/>
</dbReference>
<evidence type="ECO:0000256" key="2">
    <source>
        <dbReference type="ARBA" id="ARBA00022676"/>
    </source>
</evidence>
<evidence type="ECO:0000256" key="1">
    <source>
        <dbReference type="ARBA" id="ARBA00009995"/>
    </source>
</evidence>
<evidence type="ECO:0000313" key="7">
    <source>
        <dbReference type="RefSeq" id="XP_014670892.1"/>
    </source>
</evidence>
<keyword evidence="5" id="KW-0812">Transmembrane</keyword>
<comment type="similarity">
    <text evidence="1">Belongs to the UDP-glycosyltransferase family.</text>
</comment>
<accession>A0ABM1EFC1</accession>
<dbReference type="InterPro" id="IPR050271">
    <property type="entry name" value="UDP-glycosyltransferase"/>
</dbReference>
<dbReference type="Proteomes" id="UP000695022">
    <property type="component" value="Unplaced"/>
</dbReference>
<feature type="compositionally biased region" description="Basic residues" evidence="4">
    <location>
        <begin position="256"/>
        <end position="265"/>
    </location>
</feature>
<protein>
    <submittedName>
        <fullName evidence="7">UDP-glucuronosyltransferase 2B1-like</fullName>
    </submittedName>
</protein>
<feature type="transmembrane region" description="Helical" evidence="5">
    <location>
        <begin position="183"/>
        <end position="211"/>
    </location>
</feature>
<proteinExistence type="inferred from homology"/>
<keyword evidence="5" id="KW-1133">Transmembrane helix</keyword>
<dbReference type="PANTHER" id="PTHR48043:SF145">
    <property type="entry name" value="FI06409P-RELATED"/>
    <property type="match status" value="1"/>
</dbReference>
<keyword evidence="5" id="KW-0472">Membrane</keyword>
<dbReference type="CDD" id="cd03784">
    <property type="entry name" value="GT1_Gtf-like"/>
    <property type="match status" value="1"/>
</dbReference>
<feature type="compositionally biased region" description="Basic residues" evidence="4">
    <location>
        <begin position="221"/>
        <end position="232"/>
    </location>
</feature>
<dbReference type="RefSeq" id="XP_014670892.1">
    <property type="nucleotide sequence ID" value="XM_014815406.1"/>
</dbReference>
<keyword evidence="3" id="KW-0808">Transferase</keyword>
<name>A0ABM1EFC1_PRICU</name>
<gene>
    <name evidence="7" type="primary">LOC106811703</name>
</gene>
<dbReference type="SUPFAM" id="SSF53756">
    <property type="entry name" value="UDP-Glycosyltransferase/glycogen phosphorylase"/>
    <property type="match status" value="1"/>
</dbReference>
<dbReference type="Gene3D" id="3.40.50.2000">
    <property type="entry name" value="Glycogen Phosphorylase B"/>
    <property type="match status" value="1"/>
</dbReference>
<evidence type="ECO:0000313" key="6">
    <source>
        <dbReference type="Proteomes" id="UP000695022"/>
    </source>
</evidence>
<dbReference type="Pfam" id="PF00201">
    <property type="entry name" value="UDPGT"/>
    <property type="match status" value="1"/>
</dbReference>
<keyword evidence="6" id="KW-1185">Reference proteome</keyword>
<dbReference type="PANTHER" id="PTHR48043">
    <property type="entry name" value="EG:EG0003.4 PROTEIN-RELATED"/>
    <property type="match status" value="1"/>
</dbReference>
<keyword evidence="2" id="KW-0328">Glycosyltransferase</keyword>
<organism evidence="6 7">
    <name type="scientific">Priapulus caudatus</name>
    <name type="common">Priapulid worm</name>
    <dbReference type="NCBI Taxonomy" id="37621"/>
    <lineage>
        <taxon>Eukaryota</taxon>
        <taxon>Metazoa</taxon>
        <taxon>Ecdysozoa</taxon>
        <taxon>Scalidophora</taxon>
        <taxon>Priapulida</taxon>
        <taxon>Priapulimorpha</taxon>
        <taxon>Priapulimorphida</taxon>
        <taxon>Priapulidae</taxon>
        <taxon>Priapulus</taxon>
    </lineage>
</organism>
<feature type="compositionally biased region" description="Basic and acidic residues" evidence="4">
    <location>
        <begin position="243"/>
        <end position="255"/>
    </location>
</feature>
<dbReference type="GeneID" id="106811703"/>
<sequence length="265" mass="30428">MLNQMDHMTNGKLRILLDTFRGIKTHFFVWSIDRDTKGISLPKNIKMFRYVPQNDILGHPQVVAFMTHGGLNSVWEALYHAVPMVVMPLHADQYKNAGNIVNRGIGVRADFRGGFSVEELTATLKSLLEDDRYESEIRRLSDIYHLDPVKPAETVRMWINYTINTRGAAHLHSACTELYFFQYWLLDVIAFATFVIFGSFAVVAYVAYILVYGRAGNVKTKSHKSKEGKKKRNQDENVTINGKKCDDPVEKEKLTSRKRKKEKNI</sequence>
<evidence type="ECO:0000256" key="5">
    <source>
        <dbReference type="SAM" id="Phobius"/>
    </source>
</evidence>